<dbReference type="RefSeq" id="WP_353648466.1">
    <property type="nucleotide sequence ID" value="NZ_CP159218.1"/>
</dbReference>
<protein>
    <submittedName>
        <fullName evidence="1">Uncharacterized protein</fullName>
    </submittedName>
</protein>
<gene>
    <name evidence="1" type="ORF">ABLG96_16745</name>
</gene>
<evidence type="ECO:0000313" key="1">
    <source>
        <dbReference type="EMBL" id="XCG62851.1"/>
    </source>
</evidence>
<accession>A0AAU8DNB3</accession>
<reference evidence="1" key="1">
    <citation type="submission" date="2024-05" db="EMBL/GenBank/DDBJ databases">
        <authorList>
            <person name="Cai S.Y."/>
            <person name="Jin L.M."/>
            <person name="Li H.R."/>
        </authorList>
    </citation>
    <scope>NUCLEOTIDE SEQUENCE</scope>
    <source>
        <strain evidence="1">A5-74</strain>
    </source>
</reference>
<proteinExistence type="predicted"/>
<name>A0AAU8DNB3_9ACTN</name>
<dbReference type="AlphaFoldDB" id="A0AAU8DNB3"/>
<sequence>MTRRVMFVQLKTGFDTDRGPSWICWVDFNRSWKTARFHGRELRRLPPGGAGDGNFIDVGTDELFWLSGPKRDRSDLRYGPGSPEVDDDVQDEYRAFLDGGPLPGREQG</sequence>
<organism evidence="1">
    <name type="scientific">Nakamurella sp. A5-74</name>
    <dbReference type="NCBI Taxonomy" id="3158264"/>
    <lineage>
        <taxon>Bacteria</taxon>
        <taxon>Bacillati</taxon>
        <taxon>Actinomycetota</taxon>
        <taxon>Actinomycetes</taxon>
        <taxon>Nakamurellales</taxon>
        <taxon>Nakamurellaceae</taxon>
        <taxon>Nakamurella</taxon>
    </lineage>
</organism>
<dbReference type="EMBL" id="CP159218">
    <property type="protein sequence ID" value="XCG62851.1"/>
    <property type="molecule type" value="Genomic_DNA"/>
</dbReference>